<keyword evidence="3" id="KW-1185">Reference proteome</keyword>
<evidence type="ECO:0000313" key="3">
    <source>
        <dbReference type="Proteomes" id="UP001597097"/>
    </source>
</evidence>
<feature type="transmembrane region" description="Helical" evidence="1">
    <location>
        <begin position="21"/>
        <end position="39"/>
    </location>
</feature>
<protein>
    <recommendedName>
        <fullName evidence="4">MFS transporter</fullName>
    </recommendedName>
</protein>
<dbReference type="EMBL" id="JBHUCM010000038">
    <property type="protein sequence ID" value="MFD1543128.1"/>
    <property type="molecule type" value="Genomic_DNA"/>
</dbReference>
<accession>A0ABW4GK48</accession>
<dbReference type="RefSeq" id="WP_219538460.1">
    <property type="nucleotide sequence ID" value="NZ_JAHKRM010000048.1"/>
</dbReference>
<feature type="transmembrane region" description="Helical" evidence="1">
    <location>
        <begin position="45"/>
        <end position="64"/>
    </location>
</feature>
<proteinExistence type="predicted"/>
<keyword evidence="1" id="KW-0472">Membrane</keyword>
<organism evidence="2 3">
    <name type="scientific">Nonomuraea guangzhouensis</name>
    <dbReference type="NCBI Taxonomy" id="1291555"/>
    <lineage>
        <taxon>Bacteria</taxon>
        <taxon>Bacillati</taxon>
        <taxon>Actinomycetota</taxon>
        <taxon>Actinomycetes</taxon>
        <taxon>Streptosporangiales</taxon>
        <taxon>Streptosporangiaceae</taxon>
        <taxon>Nonomuraea</taxon>
    </lineage>
</organism>
<reference evidence="3" key="1">
    <citation type="journal article" date="2019" name="Int. J. Syst. Evol. Microbiol.">
        <title>The Global Catalogue of Microorganisms (GCM) 10K type strain sequencing project: providing services to taxonomists for standard genome sequencing and annotation.</title>
        <authorList>
            <consortium name="The Broad Institute Genomics Platform"/>
            <consortium name="The Broad Institute Genome Sequencing Center for Infectious Disease"/>
            <person name="Wu L."/>
            <person name="Ma J."/>
        </authorList>
    </citation>
    <scope>NUCLEOTIDE SEQUENCE [LARGE SCALE GENOMIC DNA]</scope>
    <source>
        <strain evidence="3">CGMCC 1.15399</strain>
    </source>
</reference>
<keyword evidence="1" id="KW-0812">Transmembrane</keyword>
<gene>
    <name evidence="2" type="ORF">ACFSJ0_39175</name>
</gene>
<comment type="caution">
    <text evidence="2">The sequence shown here is derived from an EMBL/GenBank/DDBJ whole genome shotgun (WGS) entry which is preliminary data.</text>
</comment>
<keyword evidence="1" id="KW-1133">Transmembrane helix</keyword>
<dbReference type="Proteomes" id="UP001597097">
    <property type="component" value="Unassembled WGS sequence"/>
</dbReference>
<name>A0ABW4GK48_9ACTN</name>
<evidence type="ECO:0000256" key="1">
    <source>
        <dbReference type="SAM" id="Phobius"/>
    </source>
</evidence>
<evidence type="ECO:0008006" key="4">
    <source>
        <dbReference type="Google" id="ProtNLM"/>
    </source>
</evidence>
<sequence>MTATQTGESPAFTSDRGGVQNFAFFTILAFTPFIATKLGEELGAPVPYAVGALCCLIGMAILYARRHHLSALARVDDIAVQEAATVG</sequence>
<evidence type="ECO:0000313" key="2">
    <source>
        <dbReference type="EMBL" id="MFD1543128.1"/>
    </source>
</evidence>